<gene>
    <name evidence="3" type="ORF">SAMN05216252_11052</name>
</gene>
<evidence type="ECO:0000313" key="3">
    <source>
        <dbReference type="EMBL" id="SNS90114.1"/>
    </source>
</evidence>
<protein>
    <recommendedName>
        <fullName evidence="5">Lipoprotein</fullName>
    </recommendedName>
</protein>
<dbReference type="Proteomes" id="UP000198280">
    <property type="component" value="Unassembled WGS sequence"/>
</dbReference>
<name>A0A239ICI0_9ACTN</name>
<dbReference type="AlphaFoldDB" id="A0A239ICI0"/>
<dbReference type="OrthoDB" id="4134946at2"/>
<organism evidence="3 4">
    <name type="scientific">Actinacidiphila glaucinigra</name>
    <dbReference type="NCBI Taxonomy" id="235986"/>
    <lineage>
        <taxon>Bacteria</taxon>
        <taxon>Bacillati</taxon>
        <taxon>Actinomycetota</taxon>
        <taxon>Actinomycetes</taxon>
        <taxon>Kitasatosporales</taxon>
        <taxon>Streptomycetaceae</taxon>
        <taxon>Actinacidiphila</taxon>
    </lineage>
</organism>
<evidence type="ECO:0000313" key="4">
    <source>
        <dbReference type="Proteomes" id="UP000198280"/>
    </source>
</evidence>
<accession>A0A239ICI0</accession>
<feature type="region of interest" description="Disordered" evidence="1">
    <location>
        <begin position="25"/>
        <end position="52"/>
    </location>
</feature>
<evidence type="ECO:0000256" key="1">
    <source>
        <dbReference type="SAM" id="MobiDB-lite"/>
    </source>
</evidence>
<feature type="compositionally biased region" description="Low complexity" evidence="1">
    <location>
        <begin position="25"/>
        <end position="47"/>
    </location>
</feature>
<evidence type="ECO:0000256" key="2">
    <source>
        <dbReference type="SAM" id="SignalP"/>
    </source>
</evidence>
<proteinExistence type="predicted"/>
<reference evidence="3 4" key="1">
    <citation type="submission" date="2017-06" db="EMBL/GenBank/DDBJ databases">
        <authorList>
            <person name="Kim H.J."/>
            <person name="Triplett B.A."/>
        </authorList>
    </citation>
    <scope>NUCLEOTIDE SEQUENCE [LARGE SCALE GENOMIC DNA]</scope>
    <source>
        <strain evidence="3 4">CGMCC 4.1858</strain>
    </source>
</reference>
<keyword evidence="4" id="KW-1185">Reference proteome</keyword>
<sequence length="290" mass="30791">MSTRPLIAALALPLALPLAACGAEKGSAPAVAGSPAATPSVEQSPESPKSPEEFLDLAEAAMTGESGWTFSVTGSEGLTLQGQRSAATYRATVHRGTDPEALHSEGVSTNGKGTKKSEEIYVVDGTAYVKEDGAAWKHAPASDPEMENKTEDPVAAIEEFRMYAKAAGGGDVKLTKARGTVELRVARGKQKLAAVKDRAWAKKARREFDPTAEQLRNAGVPVNDDRLTLSRLQEVLVLDAATYRVKSHRYELEILVPYAGGGDIAYEQDVREENQGAYAGRIELPGDVGA</sequence>
<evidence type="ECO:0008006" key="5">
    <source>
        <dbReference type="Google" id="ProtNLM"/>
    </source>
</evidence>
<feature type="signal peptide" evidence="2">
    <location>
        <begin position="1"/>
        <end position="22"/>
    </location>
</feature>
<dbReference type="RefSeq" id="WP_089225506.1">
    <property type="nucleotide sequence ID" value="NZ_FZOF01000010.1"/>
</dbReference>
<keyword evidence="2" id="KW-0732">Signal</keyword>
<feature type="chain" id="PRO_5013122509" description="Lipoprotein" evidence="2">
    <location>
        <begin position="23"/>
        <end position="290"/>
    </location>
</feature>
<dbReference type="EMBL" id="FZOF01000010">
    <property type="protein sequence ID" value="SNS90114.1"/>
    <property type="molecule type" value="Genomic_DNA"/>
</dbReference>